<dbReference type="AlphaFoldDB" id="A0A9P5THL0"/>
<sequence>MTVEAFGTGNMKTLGPNDFPVEMHTHVLQTLVAACRRPYCPAFWPPSRRHTPPPAWVWSEHDLRKESLFPFNAVRVCTLWRDILAQIMDCWDRVVFDLSKDPTPLLDAFEWSRKGPLGAKVEDGQLEVLIYSPSREVESAVEKELERKRVQVISKALQPHVHRCKSITFDVTYASSLPPTSMFFLRDAPHLGTLSLTFRIDDFVDADIMEIHDEGRLYDDIQLATSFPKLSEVTLTGRGFMDLARAARAHDPNSEWFRNANFGNSHCHLFISHFEFTRDGPYSFFNFVSYISQLSRQLFSVHLRDLSLAYEYTADTYILPPHYVLPKVTGNIYFISLSDGFLENFYAITDVSPTSWITFDNCTIPENVQPVSESQLRLRNMVEKETDADEDGVSLSLRRILSVWSGYELSIETSSAFNDALLRWMTQEDSLLNHSPTATDIATGTAGANTAEAVDDLNRMLGRPARAMPAWHMTMVSLHDCGNFSPSVCREMIQARSEIVFREEARAGEAANNANANVNPVNNNVDEPYQDVLSELYVQGEAVPSLSEEDKEWFRAYEEDLWVHWMVRLKFVEPGMLPGVIQFESGRREDF</sequence>
<organism evidence="1 2">
    <name type="scientific">Gymnopilus junonius</name>
    <name type="common">Spectacular rustgill mushroom</name>
    <name type="synonym">Gymnopilus spectabilis subsp. junonius</name>
    <dbReference type="NCBI Taxonomy" id="109634"/>
    <lineage>
        <taxon>Eukaryota</taxon>
        <taxon>Fungi</taxon>
        <taxon>Dikarya</taxon>
        <taxon>Basidiomycota</taxon>
        <taxon>Agaricomycotina</taxon>
        <taxon>Agaricomycetes</taxon>
        <taxon>Agaricomycetidae</taxon>
        <taxon>Agaricales</taxon>
        <taxon>Agaricineae</taxon>
        <taxon>Hymenogastraceae</taxon>
        <taxon>Gymnopilus</taxon>
    </lineage>
</organism>
<keyword evidence="2" id="KW-1185">Reference proteome</keyword>
<name>A0A9P5THL0_GYMJU</name>
<evidence type="ECO:0000313" key="1">
    <source>
        <dbReference type="EMBL" id="KAF8878598.1"/>
    </source>
</evidence>
<dbReference type="OrthoDB" id="3001771at2759"/>
<dbReference type="Proteomes" id="UP000724874">
    <property type="component" value="Unassembled WGS sequence"/>
</dbReference>
<dbReference type="EMBL" id="JADNYJ010000157">
    <property type="protein sequence ID" value="KAF8878598.1"/>
    <property type="molecule type" value="Genomic_DNA"/>
</dbReference>
<reference evidence="1" key="1">
    <citation type="submission" date="2020-11" db="EMBL/GenBank/DDBJ databases">
        <authorList>
            <consortium name="DOE Joint Genome Institute"/>
            <person name="Ahrendt S."/>
            <person name="Riley R."/>
            <person name="Andreopoulos W."/>
            <person name="LaButti K."/>
            <person name="Pangilinan J."/>
            <person name="Ruiz-duenas F.J."/>
            <person name="Barrasa J.M."/>
            <person name="Sanchez-Garcia M."/>
            <person name="Camarero S."/>
            <person name="Miyauchi S."/>
            <person name="Serrano A."/>
            <person name="Linde D."/>
            <person name="Babiker R."/>
            <person name="Drula E."/>
            <person name="Ayuso-Fernandez I."/>
            <person name="Pacheco R."/>
            <person name="Padilla G."/>
            <person name="Ferreira P."/>
            <person name="Barriuso J."/>
            <person name="Kellner H."/>
            <person name="Castanera R."/>
            <person name="Alfaro M."/>
            <person name="Ramirez L."/>
            <person name="Pisabarro A.G."/>
            <person name="Kuo A."/>
            <person name="Tritt A."/>
            <person name="Lipzen A."/>
            <person name="He G."/>
            <person name="Yan M."/>
            <person name="Ng V."/>
            <person name="Cullen D."/>
            <person name="Martin F."/>
            <person name="Rosso M.-N."/>
            <person name="Henrissat B."/>
            <person name="Hibbett D."/>
            <person name="Martinez A.T."/>
            <person name="Grigoriev I.V."/>
        </authorList>
    </citation>
    <scope>NUCLEOTIDE SEQUENCE</scope>
    <source>
        <strain evidence="1">AH 44721</strain>
    </source>
</reference>
<accession>A0A9P5THL0</accession>
<comment type="caution">
    <text evidence="1">The sequence shown here is derived from an EMBL/GenBank/DDBJ whole genome shotgun (WGS) entry which is preliminary data.</text>
</comment>
<gene>
    <name evidence="1" type="ORF">CPB84DRAFT_1794067</name>
</gene>
<evidence type="ECO:0000313" key="2">
    <source>
        <dbReference type="Proteomes" id="UP000724874"/>
    </source>
</evidence>
<proteinExistence type="predicted"/>
<protein>
    <submittedName>
        <fullName evidence="1">Uncharacterized protein</fullName>
    </submittedName>
</protein>